<dbReference type="HOGENOM" id="CLU_1423729_0_0_1"/>
<name>D8S9T0_SELML</name>
<dbReference type="AlphaFoldDB" id="D8S9T0"/>
<dbReference type="KEGG" id="smo:SELMODRAFT_419706"/>
<organism evidence="2">
    <name type="scientific">Selaginella moellendorffii</name>
    <name type="common">Spikemoss</name>
    <dbReference type="NCBI Taxonomy" id="88036"/>
    <lineage>
        <taxon>Eukaryota</taxon>
        <taxon>Viridiplantae</taxon>
        <taxon>Streptophyta</taxon>
        <taxon>Embryophyta</taxon>
        <taxon>Tracheophyta</taxon>
        <taxon>Lycopodiopsida</taxon>
        <taxon>Selaginellales</taxon>
        <taxon>Selaginellaceae</taxon>
        <taxon>Selaginella</taxon>
    </lineage>
</organism>
<protein>
    <submittedName>
        <fullName evidence="1">Uncharacterized protein</fullName>
    </submittedName>
</protein>
<dbReference type="Gramene" id="EFJ19009">
    <property type="protein sequence ID" value="EFJ19009"/>
    <property type="gene ID" value="SELMODRAFT_419706"/>
</dbReference>
<dbReference type="EMBL" id="GL377608">
    <property type="protein sequence ID" value="EFJ19009.1"/>
    <property type="molecule type" value="Genomic_DNA"/>
</dbReference>
<evidence type="ECO:0000313" key="1">
    <source>
        <dbReference type="EMBL" id="EFJ19009.1"/>
    </source>
</evidence>
<dbReference type="Proteomes" id="UP000001514">
    <property type="component" value="Unassembled WGS sequence"/>
</dbReference>
<keyword evidence="2" id="KW-1185">Reference proteome</keyword>
<sequence>MVPEVKLSNGSKDGKSMLRRILIKRYTHFAQTMEEGIQRQTYAKEQNGVVYRRMATVGEAAQCIHKAADLPLTFWAKAHTHMLIRSKKLVQKPFNYFGFSIPLPSEESQGIKNPPAVQPQLQVPEAPAPEQQELPVIKNIVSENFEENWETSFNQQMSSVMISLRMKGVLKSLNLKLRDLQNDNGNQLRGI</sequence>
<dbReference type="InParanoid" id="D8S9T0"/>
<gene>
    <name evidence="1" type="ORF">SELMODRAFT_419706</name>
</gene>
<reference evidence="1 2" key="1">
    <citation type="journal article" date="2011" name="Science">
        <title>The Selaginella genome identifies genetic changes associated with the evolution of vascular plants.</title>
        <authorList>
            <person name="Banks J.A."/>
            <person name="Nishiyama T."/>
            <person name="Hasebe M."/>
            <person name="Bowman J.L."/>
            <person name="Gribskov M."/>
            <person name="dePamphilis C."/>
            <person name="Albert V.A."/>
            <person name="Aono N."/>
            <person name="Aoyama T."/>
            <person name="Ambrose B.A."/>
            <person name="Ashton N.W."/>
            <person name="Axtell M.J."/>
            <person name="Barker E."/>
            <person name="Barker M.S."/>
            <person name="Bennetzen J.L."/>
            <person name="Bonawitz N.D."/>
            <person name="Chapple C."/>
            <person name="Cheng C."/>
            <person name="Correa L.G."/>
            <person name="Dacre M."/>
            <person name="DeBarry J."/>
            <person name="Dreyer I."/>
            <person name="Elias M."/>
            <person name="Engstrom E.M."/>
            <person name="Estelle M."/>
            <person name="Feng L."/>
            <person name="Finet C."/>
            <person name="Floyd S.K."/>
            <person name="Frommer W.B."/>
            <person name="Fujita T."/>
            <person name="Gramzow L."/>
            <person name="Gutensohn M."/>
            <person name="Harholt J."/>
            <person name="Hattori M."/>
            <person name="Heyl A."/>
            <person name="Hirai T."/>
            <person name="Hiwatashi Y."/>
            <person name="Ishikawa M."/>
            <person name="Iwata M."/>
            <person name="Karol K.G."/>
            <person name="Koehler B."/>
            <person name="Kolukisaoglu U."/>
            <person name="Kubo M."/>
            <person name="Kurata T."/>
            <person name="Lalonde S."/>
            <person name="Li K."/>
            <person name="Li Y."/>
            <person name="Litt A."/>
            <person name="Lyons E."/>
            <person name="Manning G."/>
            <person name="Maruyama T."/>
            <person name="Michael T.P."/>
            <person name="Mikami K."/>
            <person name="Miyazaki S."/>
            <person name="Morinaga S."/>
            <person name="Murata T."/>
            <person name="Mueller-Roeber B."/>
            <person name="Nelson D.R."/>
            <person name="Obara M."/>
            <person name="Oguri Y."/>
            <person name="Olmstead R.G."/>
            <person name="Onodera N."/>
            <person name="Petersen B.L."/>
            <person name="Pils B."/>
            <person name="Prigge M."/>
            <person name="Rensing S.A."/>
            <person name="Riano-Pachon D.M."/>
            <person name="Roberts A.W."/>
            <person name="Sato Y."/>
            <person name="Scheller H.V."/>
            <person name="Schulz B."/>
            <person name="Schulz C."/>
            <person name="Shakirov E.V."/>
            <person name="Shibagaki N."/>
            <person name="Shinohara N."/>
            <person name="Shippen D.E."/>
            <person name="Soerensen I."/>
            <person name="Sotooka R."/>
            <person name="Sugimoto N."/>
            <person name="Sugita M."/>
            <person name="Sumikawa N."/>
            <person name="Tanurdzic M."/>
            <person name="Theissen G."/>
            <person name="Ulvskov P."/>
            <person name="Wakazuki S."/>
            <person name="Weng J.K."/>
            <person name="Willats W.W."/>
            <person name="Wipf D."/>
            <person name="Wolf P.G."/>
            <person name="Yang L."/>
            <person name="Zimmer A.D."/>
            <person name="Zhu Q."/>
            <person name="Mitros T."/>
            <person name="Hellsten U."/>
            <person name="Loque D."/>
            <person name="Otillar R."/>
            <person name="Salamov A."/>
            <person name="Schmutz J."/>
            <person name="Shapiro H."/>
            <person name="Lindquist E."/>
            <person name="Lucas S."/>
            <person name="Rokhsar D."/>
            <person name="Grigoriev I.V."/>
        </authorList>
    </citation>
    <scope>NUCLEOTIDE SEQUENCE [LARGE SCALE GENOMIC DNA]</scope>
</reference>
<proteinExistence type="predicted"/>
<evidence type="ECO:0000313" key="2">
    <source>
        <dbReference type="Proteomes" id="UP000001514"/>
    </source>
</evidence>
<accession>D8S9T0</accession>